<evidence type="ECO:0000313" key="5">
    <source>
        <dbReference type="EMBL" id="NXH99751.1"/>
    </source>
</evidence>
<feature type="domain" description="PH" evidence="4">
    <location>
        <begin position="96"/>
        <end position="133"/>
    </location>
</feature>
<dbReference type="Proteomes" id="UP000570547">
    <property type="component" value="Unassembled WGS sequence"/>
</dbReference>
<comment type="caution">
    <text evidence="5">The sequence shown here is derived from an EMBL/GenBank/DDBJ whole genome shotgun (WGS) entry which is preliminary data.</text>
</comment>
<dbReference type="AlphaFoldDB" id="A0A7K9PKD1"/>
<organism evidence="5 6">
    <name type="scientific">Pachycephala philippinensis</name>
    <name type="common">yellow-belllied whistler</name>
    <dbReference type="NCBI Taxonomy" id="449367"/>
    <lineage>
        <taxon>Eukaryota</taxon>
        <taxon>Metazoa</taxon>
        <taxon>Chordata</taxon>
        <taxon>Craniata</taxon>
        <taxon>Vertebrata</taxon>
        <taxon>Euteleostomi</taxon>
        <taxon>Archelosauria</taxon>
        <taxon>Archosauria</taxon>
        <taxon>Dinosauria</taxon>
        <taxon>Saurischia</taxon>
        <taxon>Theropoda</taxon>
        <taxon>Coelurosauria</taxon>
        <taxon>Aves</taxon>
        <taxon>Neognathae</taxon>
        <taxon>Neoaves</taxon>
        <taxon>Telluraves</taxon>
        <taxon>Australaves</taxon>
        <taxon>Passeriformes</taxon>
        <taxon>Corvoidea</taxon>
        <taxon>Pachycephalidae</taxon>
        <taxon>Pachycephala</taxon>
    </lineage>
</organism>
<dbReference type="GO" id="GO:0010008">
    <property type="term" value="C:endosome membrane"/>
    <property type="evidence" value="ECO:0007669"/>
    <property type="project" value="UniProtKB-SubCell"/>
</dbReference>
<proteinExistence type="predicted"/>
<reference evidence="5 6" key="1">
    <citation type="submission" date="2019-09" db="EMBL/GenBank/DDBJ databases">
        <title>Bird 10,000 Genomes (B10K) Project - Family phase.</title>
        <authorList>
            <person name="Zhang G."/>
        </authorList>
    </citation>
    <scope>NUCLEOTIDE SEQUENCE [LARGE SCALE GENOMIC DNA]</scope>
    <source>
        <strain evidence="5">B10K-DU-001-28</strain>
        <tissue evidence="5">Muscle</tissue>
    </source>
</reference>
<keyword evidence="1 3" id="KW-0479">Metal-binding</keyword>
<dbReference type="GO" id="GO:0005096">
    <property type="term" value="F:GTPase activator activity"/>
    <property type="evidence" value="ECO:0007669"/>
    <property type="project" value="UniProtKB-KW"/>
</dbReference>
<evidence type="ECO:0000313" key="6">
    <source>
        <dbReference type="Proteomes" id="UP000570547"/>
    </source>
</evidence>
<comment type="subcellular location">
    <subcellularLocation>
        <location evidence="3">Endosome membrane</location>
        <topology evidence="3">Peripheral membrane protein</topology>
    </subcellularLocation>
</comment>
<feature type="non-terminal residue" evidence="5">
    <location>
        <position position="1"/>
    </location>
</feature>
<dbReference type="Pfam" id="PF00169">
    <property type="entry name" value="PH"/>
    <property type="match status" value="1"/>
</dbReference>
<dbReference type="Gene3D" id="1.20.1270.60">
    <property type="entry name" value="Arfaptin homology (AH) domain/BAR domain"/>
    <property type="match status" value="1"/>
</dbReference>
<name>A0A7K9PKD1_9CORV</name>
<keyword evidence="3" id="KW-0863">Zinc-finger</keyword>
<dbReference type="InterPro" id="IPR004148">
    <property type="entry name" value="BAR_dom"/>
</dbReference>
<keyword evidence="3" id="KW-0677">Repeat</keyword>
<gene>
    <name evidence="5" type="primary">Acap3</name>
    <name evidence="5" type="ORF">PACPHI_R01261</name>
</gene>
<comment type="domain">
    <text evidence="3">The BAR domain mediates homodimerization, it can neither bind membrane nor impart curvature, but instead requires the neighboring PH domain to achieve these functions.</text>
</comment>
<evidence type="ECO:0000256" key="3">
    <source>
        <dbReference type="RuleBase" id="RU369028"/>
    </source>
</evidence>
<comment type="activity regulation">
    <text evidence="3">GAP activity stimulated by phosphatidylinositol 4,5-bisphosphate (PIP2) and phosphatidic acid.</text>
</comment>
<keyword evidence="3" id="KW-0343">GTPase activation</keyword>
<dbReference type="PANTHER" id="PTHR23180">
    <property type="entry name" value="CENTAURIN/ARF"/>
    <property type="match status" value="1"/>
</dbReference>
<dbReference type="SUPFAM" id="SSF103657">
    <property type="entry name" value="BAR/IMD domain-like"/>
    <property type="match status" value="1"/>
</dbReference>
<dbReference type="InterPro" id="IPR011993">
    <property type="entry name" value="PH-like_dom_sf"/>
</dbReference>
<dbReference type="Gene3D" id="2.30.29.30">
    <property type="entry name" value="Pleckstrin-homology domain (PH domain)/Phosphotyrosine-binding domain (PTB)"/>
    <property type="match status" value="1"/>
</dbReference>
<dbReference type="InterPro" id="IPR027267">
    <property type="entry name" value="AH/BAR_dom_sf"/>
</dbReference>
<keyword evidence="2 3" id="KW-0862">Zinc</keyword>
<evidence type="ECO:0000256" key="1">
    <source>
        <dbReference type="ARBA" id="ARBA00022723"/>
    </source>
</evidence>
<protein>
    <recommendedName>
        <fullName evidence="3">Arf-GAP with coiled-coil, ANK repeat and PH domain-containing protein</fullName>
        <shortName evidence="3">Cnt-b</shortName>
    </recommendedName>
    <alternativeName>
        <fullName evidence="3">Centaurin-beta</fullName>
    </alternativeName>
</protein>
<dbReference type="EMBL" id="VWZT01008591">
    <property type="protein sequence ID" value="NXH99751.1"/>
    <property type="molecule type" value="Genomic_DNA"/>
</dbReference>
<comment type="function">
    <text evidence="3">GTPase-activating protein for the ADP ribosylation factor family.</text>
</comment>
<accession>A0A7K9PKD1</accession>
<dbReference type="Pfam" id="PF16746">
    <property type="entry name" value="BAR_3"/>
    <property type="match status" value="1"/>
</dbReference>
<dbReference type="GO" id="GO:0008270">
    <property type="term" value="F:zinc ion binding"/>
    <property type="evidence" value="ECO:0007669"/>
    <property type="project" value="UniProtKB-KW"/>
</dbReference>
<evidence type="ECO:0000256" key="2">
    <source>
        <dbReference type="ARBA" id="ARBA00022833"/>
    </source>
</evidence>
<dbReference type="PANTHER" id="PTHR23180:SF407">
    <property type="entry name" value="ARF-GAP WITH COILED-COIL, ANK REPEAT AND PH DOMAIN-CONTAINING PROTEIN 3"/>
    <property type="match status" value="1"/>
</dbReference>
<dbReference type="PROSITE" id="PS50003">
    <property type="entry name" value="PH_DOMAIN"/>
    <property type="match status" value="1"/>
</dbReference>
<feature type="non-terminal residue" evidence="5">
    <location>
        <position position="133"/>
    </location>
</feature>
<comment type="domain">
    <text evidence="3">PH domain binds phospholipids including phosphatidic acid, phosphatidylinositol 3-phosphate, phosphatidylinositol 3,5-bisphosphate (PIP2) and phosphatidylinositol 3,4,5-trisphosphate (PIP3). May mediate protein binding to PIP2 or PIP3 containing membranes.</text>
</comment>
<keyword evidence="3" id="KW-0040">ANK repeat</keyword>
<sequence length="133" mass="15654">QINVLQAKKKFEILDAMLSFMHAQYTFFQQGYSLLHELDPYMKKLATEKWECLKQASLTGPDFPESFHCTKTEETLGEDFSYDDSKVEFNVDAPNGVVMEGYLFKRASNAFKTWNRRWFSIQNSQLVYQKKLK</sequence>
<keyword evidence="6" id="KW-1185">Reference proteome</keyword>
<dbReference type="InterPro" id="IPR001849">
    <property type="entry name" value="PH_domain"/>
</dbReference>
<keyword evidence="3" id="KW-0967">Endosome</keyword>
<dbReference type="InterPro" id="IPR045258">
    <property type="entry name" value="ACAP1/2/3-like"/>
</dbReference>
<evidence type="ECO:0000259" key="4">
    <source>
        <dbReference type="PROSITE" id="PS50003"/>
    </source>
</evidence>